<feature type="region of interest" description="Disordered" evidence="1">
    <location>
        <begin position="86"/>
        <end position="113"/>
    </location>
</feature>
<evidence type="ECO:0000313" key="2">
    <source>
        <dbReference type="EMBL" id="CAH0475416.1"/>
    </source>
</evidence>
<evidence type="ECO:0000256" key="1">
    <source>
        <dbReference type="SAM" id="MobiDB-lite"/>
    </source>
</evidence>
<feature type="compositionally biased region" description="Basic residues" evidence="1">
    <location>
        <begin position="99"/>
        <end position="109"/>
    </location>
</feature>
<dbReference type="Proteomes" id="UP001160483">
    <property type="component" value="Unassembled WGS sequence"/>
</dbReference>
<dbReference type="EMBL" id="CAKKTJ010000126">
    <property type="protein sequence ID" value="CAH0475416.1"/>
    <property type="molecule type" value="Genomic_DNA"/>
</dbReference>
<gene>
    <name evidence="2" type="ORF">PBS003_LOCUS2230</name>
</gene>
<sequence>MPTLLHEQTRSPVASANALETAASLQIHRGLLPPSLTGSSAFPEQSNQIRRNRYDVPLNNRSFRRPFYNSTSTSVARGITSDPIAIPWKDAEDNTMQQSHRKQRTSPRRRLADSKVRAQAFQMREESEAFNHIEAKHLGYGLAEINRYEGAPTSFAPPFSAVSRRLPLPMSQSPIYFDSSITSTNKEGSRYMREMNRITTWDRRDCRRMCCVRADDIHATCAVCNLNKYREHDKDALVKSPKKARHKKISAKEIDSENAAPSFKLQSNRISLLLSDDTLNYCKD</sequence>
<reference evidence="2" key="1">
    <citation type="submission" date="2021-11" db="EMBL/GenBank/DDBJ databases">
        <authorList>
            <person name="Islam A."/>
            <person name="Islam S."/>
            <person name="Flora M.S."/>
            <person name="Rahman M."/>
            <person name="Ziaur R.M."/>
            <person name="Epstein J.H."/>
            <person name="Hassan M."/>
            <person name="Klassen M."/>
            <person name="Woodard K."/>
            <person name="Webb A."/>
            <person name="Webby R.J."/>
            <person name="El Zowalaty M.E."/>
        </authorList>
    </citation>
    <scope>NUCLEOTIDE SEQUENCE</scope>
    <source>
        <strain evidence="2">Pbs3</strain>
    </source>
</reference>
<organism evidence="2 3">
    <name type="scientific">Peronospora belbahrii</name>
    <dbReference type="NCBI Taxonomy" id="622444"/>
    <lineage>
        <taxon>Eukaryota</taxon>
        <taxon>Sar</taxon>
        <taxon>Stramenopiles</taxon>
        <taxon>Oomycota</taxon>
        <taxon>Peronosporomycetes</taxon>
        <taxon>Peronosporales</taxon>
        <taxon>Peronosporaceae</taxon>
        <taxon>Peronospora</taxon>
    </lineage>
</organism>
<comment type="caution">
    <text evidence="2">The sequence shown here is derived from an EMBL/GenBank/DDBJ whole genome shotgun (WGS) entry which is preliminary data.</text>
</comment>
<evidence type="ECO:0008006" key="4">
    <source>
        <dbReference type="Google" id="ProtNLM"/>
    </source>
</evidence>
<dbReference type="AlphaFoldDB" id="A0AAU9KM32"/>
<name>A0AAU9KM32_9STRA</name>
<protein>
    <recommendedName>
        <fullName evidence="4">RanBP2-type domain-containing protein</fullName>
    </recommendedName>
</protein>
<accession>A0AAU9KM32</accession>
<evidence type="ECO:0000313" key="3">
    <source>
        <dbReference type="Proteomes" id="UP001160483"/>
    </source>
</evidence>
<proteinExistence type="predicted"/>